<gene>
    <name evidence="8" type="ORF">ACFSPV_14960</name>
</gene>
<keyword evidence="4 6" id="KW-0472">Membrane</keyword>
<proteinExistence type="predicted"/>
<keyword evidence="9" id="KW-1185">Reference proteome</keyword>
<feature type="domain" description="Translocation and assembly module TamB C-terminal" evidence="7">
    <location>
        <begin position="1090"/>
        <end position="1446"/>
    </location>
</feature>
<evidence type="ECO:0000256" key="6">
    <source>
        <dbReference type="SAM" id="Phobius"/>
    </source>
</evidence>
<feature type="compositionally biased region" description="Basic and acidic residues" evidence="5">
    <location>
        <begin position="305"/>
        <end position="319"/>
    </location>
</feature>
<dbReference type="PANTHER" id="PTHR36985">
    <property type="entry name" value="TRANSLOCATION AND ASSEMBLY MODULE SUBUNIT TAMB"/>
    <property type="match status" value="1"/>
</dbReference>
<evidence type="ECO:0000256" key="5">
    <source>
        <dbReference type="SAM" id="MobiDB-lite"/>
    </source>
</evidence>
<feature type="region of interest" description="Disordered" evidence="5">
    <location>
        <begin position="290"/>
        <end position="326"/>
    </location>
</feature>
<feature type="transmembrane region" description="Helical" evidence="6">
    <location>
        <begin position="40"/>
        <end position="63"/>
    </location>
</feature>
<protein>
    <submittedName>
        <fullName evidence="8">Translocation/assembly module TamB domain-containing protein</fullName>
    </submittedName>
</protein>
<evidence type="ECO:0000313" key="8">
    <source>
        <dbReference type="EMBL" id="MFD2320005.1"/>
    </source>
</evidence>
<sequence>MVDSRLNTPASSAAPDQSPQASPSPPAPPPAPRRRRWLRALLWFFLVLVLLLAALLGSAWWWAGRADSLAYTLQRVAGWLPAGQSLQAKEVTGTVRQGGRIGWLQWQSPTMKVELRDATIGWQLRPLLSRTVRLGEVRIAELNIASTPDPEDKKPVEPLQQLVLPVKIDVPFHVERIVWQGPPQAEVLGLQGHYVYDGSEHQLDVRDLQWADGNYQARLRLQARAPMAIQAQLQGDLQAPALASDDEASTAKAPKPAPLAVQAKAQIDGTLATAAAQLGIKLQVDAKPGTVSEEASTPPAVQKSAKADGKNGKARERNEAAPVSEPMHADVEASIRPWQPQPLQTARAQLSQIDIAAFWPQGPRTRISGELQAGPDGKAADTAQAPATEQASDQASDQAPGSAIATTAWQLTTRLNNAMPGPWDRQRLPLDQIEAAVRYDGQQWLLEQAQIAIGSGSIDAQGRFEPATKVFEGQAKVQRLDPAALYSLLEAAPLQGELRASATAEQQVDFSVDIQAAAAPAGARRQPLRIEKLATKGRWAQPVLSLENLQLDALQASVRSRSLQFDTEQQKLQTVLKAQLPGAELSLDGHISPAAGQGSSQLKLSSLTALTQWLRKLPGMKDPLAGALIEGQAQLDASWRGGWGALQKRMKAAVGDPLPASGLQLQADLQAAKLRYLPANTPPEQALELPELRLALKGSPEQAGLTLTGQAKRGTQTAQIDTALQAGLATARGAAPLDWQASIDRLQARLNPGQDLPGPWQLQLAGKQPVQIAQRTTGRTVLSTTFTASAGSLQVTPPTLAQRRANAEAPQPVLLAWDDTRATQGGDGRWALRSTGRAQALPLAWVDALSMAEEPPLAAMGLSGDLSFNARWDLDTTGPALKAELLVERAAGDLRLAVEDGSGTTVIHTTGPRSSKPGEVRTRTVRGAGMRAHIKQARLSVRAQDDDVQAKLDWDSERAGTLTAQLGTRLAQQNGTWTWPEKAPLSGQIDARMPDIGIWALFAPPGWRVTGSLQAKAEISGDRQNPQWQGNLSADGLSILSALDGIDLQNGVLRARLQGNRLDLTELRMQGGRGSNARILGYSGNLTTAPREGGELTGSGFVRWDPPNADGSNSGLSMDLRAQATRLQVLVRADRQVSISGGLQARLEQGQFTLRGDLTTDRATIILPEESAPSLDSDVVVHSAASRKAEQEAARKQQQADRKAQARAETIKLPDILVKLDLGRDFALQGYGITTRLEGALEVQGPTVAGGPPRITGEIRTVQGRYRAWGQSLDVETGLIRFNGPYANPSLDILALRPNIAVRAGVQVQGTANTPRVRLYSDPEMPDAEKLSWVVMGRDPATGGAESALLQQAALSLLSGGRNNSGKIASNLGLDEIGFKGPGGEGSTGAALTLGKRLSSDLYVTYEQSLSGAMGTLYIFYDLSRRLTLRGQTGETSALDLIYTVRKD</sequence>
<name>A0ABW5EPQ1_9BURK</name>
<evidence type="ECO:0000313" key="9">
    <source>
        <dbReference type="Proteomes" id="UP001597287"/>
    </source>
</evidence>
<organism evidence="8 9">
    <name type="scientific">Delftia deserti</name>
    <dbReference type="NCBI Taxonomy" id="1651218"/>
    <lineage>
        <taxon>Bacteria</taxon>
        <taxon>Pseudomonadati</taxon>
        <taxon>Pseudomonadota</taxon>
        <taxon>Betaproteobacteria</taxon>
        <taxon>Burkholderiales</taxon>
        <taxon>Comamonadaceae</taxon>
        <taxon>Delftia</taxon>
    </lineage>
</organism>
<feature type="compositionally biased region" description="Low complexity" evidence="5">
    <location>
        <begin position="9"/>
        <end position="21"/>
    </location>
</feature>
<reference evidence="9" key="1">
    <citation type="journal article" date="2019" name="Int. J. Syst. Evol. Microbiol.">
        <title>The Global Catalogue of Microorganisms (GCM) 10K type strain sequencing project: providing services to taxonomists for standard genome sequencing and annotation.</title>
        <authorList>
            <consortium name="The Broad Institute Genomics Platform"/>
            <consortium name="The Broad Institute Genome Sequencing Center for Infectious Disease"/>
            <person name="Wu L."/>
            <person name="Ma J."/>
        </authorList>
    </citation>
    <scope>NUCLEOTIDE SEQUENCE [LARGE SCALE GENOMIC DNA]</scope>
    <source>
        <strain evidence="9">CCUG 62793</strain>
    </source>
</reference>
<dbReference type="Pfam" id="PF04357">
    <property type="entry name" value="TamB"/>
    <property type="match status" value="1"/>
</dbReference>
<feature type="region of interest" description="Disordered" evidence="5">
    <location>
        <begin position="365"/>
        <end position="402"/>
    </location>
</feature>
<feature type="compositionally biased region" description="Polar residues" evidence="5">
    <location>
        <begin position="385"/>
        <end position="402"/>
    </location>
</feature>
<accession>A0ABW5EPQ1</accession>
<dbReference type="Proteomes" id="UP001597287">
    <property type="component" value="Unassembled WGS sequence"/>
</dbReference>
<evidence type="ECO:0000256" key="3">
    <source>
        <dbReference type="ARBA" id="ARBA00022989"/>
    </source>
</evidence>
<comment type="subcellular location">
    <subcellularLocation>
        <location evidence="1">Membrane</location>
        <topology evidence="1">Single-pass membrane protein</topology>
    </subcellularLocation>
</comment>
<comment type="caution">
    <text evidence="8">The sequence shown here is derived from an EMBL/GenBank/DDBJ whole genome shotgun (WGS) entry which is preliminary data.</text>
</comment>
<evidence type="ECO:0000256" key="2">
    <source>
        <dbReference type="ARBA" id="ARBA00022692"/>
    </source>
</evidence>
<feature type="compositionally biased region" description="Pro residues" evidence="5">
    <location>
        <begin position="22"/>
        <end position="31"/>
    </location>
</feature>
<evidence type="ECO:0000256" key="4">
    <source>
        <dbReference type="ARBA" id="ARBA00023136"/>
    </source>
</evidence>
<dbReference type="EMBL" id="JBHUIG010000017">
    <property type="protein sequence ID" value="MFD2320005.1"/>
    <property type="molecule type" value="Genomic_DNA"/>
</dbReference>
<keyword evidence="3 6" id="KW-1133">Transmembrane helix</keyword>
<dbReference type="RefSeq" id="WP_380106823.1">
    <property type="nucleotide sequence ID" value="NZ_JBHSIH010000001.1"/>
</dbReference>
<dbReference type="PANTHER" id="PTHR36985:SF1">
    <property type="entry name" value="TRANSLOCATION AND ASSEMBLY MODULE SUBUNIT TAMB"/>
    <property type="match status" value="1"/>
</dbReference>
<evidence type="ECO:0000259" key="7">
    <source>
        <dbReference type="Pfam" id="PF04357"/>
    </source>
</evidence>
<feature type="region of interest" description="Disordered" evidence="5">
    <location>
        <begin position="1"/>
        <end position="31"/>
    </location>
</feature>
<evidence type="ECO:0000256" key="1">
    <source>
        <dbReference type="ARBA" id="ARBA00004167"/>
    </source>
</evidence>
<keyword evidence="2 6" id="KW-0812">Transmembrane</keyword>
<dbReference type="InterPro" id="IPR007452">
    <property type="entry name" value="TamB_C"/>
</dbReference>